<name>A0ABR7YLX8_9SPHI</name>
<dbReference type="EMBL" id="JACOIK010000003">
    <property type="protein sequence ID" value="MBD1432345.1"/>
    <property type="molecule type" value="Genomic_DNA"/>
</dbReference>
<accession>A0ABR7YLX8</accession>
<evidence type="ECO:0008006" key="3">
    <source>
        <dbReference type="Google" id="ProtNLM"/>
    </source>
</evidence>
<organism evidence="1 2">
    <name type="scientific">Sphingobacterium micropteri</name>
    <dbReference type="NCBI Taxonomy" id="2763501"/>
    <lineage>
        <taxon>Bacteria</taxon>
        <taxon>Pseudomonadati</taxon>
        <taxon>Bacteroidota</taxon>
        <taxon>Sphingobacteriia</taxon>
        <taxon>Sphingobacteriales</taxon>
        <taxon>Sphingobacteriaceae</taxon>
        <taxon>Sphingobacterium</taxon>
    </lineage>
</organism>
<proteinExistence type="predicted"/>
<protein>
    <recommendedName>
        <fullName evidence="3">Lipoprotein</fullName>
    </recommendedName>
</protein>
<sequence>MKRLTLLIFLLLTGALSNSCKDKYDQDPDNEYLGNVLPEKTNVKTYEIVNLIVHENLADKYQATFGSSSIELIKTSDTTLTFYVPNISNGSVLLKFELATIRYNVTETAEIKVDQFITDITYNFDTQIESLNPSTTDEAEEVNRLRKDRQEVIQLFNSLTDDEKRQTILFYEANKEVFQSFATTRFTALARPAHRPLTPRIIQASDANQHMQELNNVFHSSNDYTNDLQIKLKTTTVMSSRSNCPKTNFKSYYGCTAETLGHAAVDLKNASKEFLGMLALAGISAYLAPASFGLSAIGTTLALGTAGYLLLTEIRPAAIHFKNALISFLHANWIFTKSLFIVTAEIFHDQISTSLNLKPSFRSITTNDSDINAGSGYFINAMNSLSEYWNKLKTLFGDLPTYKNTETPTTLATNEIKISNISNANVQYLGNTGQSVKFKSLSGNEENFSYNITVSKEGFVEEKTLTGKVVPKRCDPNSIIGTWKVELYNTCYPNPDGTPAYSNTNTLILLEGGQSIWRYYDGSEYRGSYTYNPSNCTFSYNNVSWCSPTVSTENPSSLYSCGCLSMKHIKQ</sequence>
<keyword evidence="2" id="KW-1185">Reference proteome</keyword>
<dbReference type="RefSeq" id="WP_190993356.1">
    <property type="nucleotide sequence ID" value="NZ_JACOIK010000003.1"/>
</dbReference>
<dbReference type="Proteomes" id="UP000602759">
    <property type="component" value="Unassembled WGS sequence"/>
</dbReference>
<comment type="caution">
    <text evidence="1">The sequence shown here is derived from an EMBL/GenBank/DDBJ whole genome shotgun (WGS) entry which is preliminary data.</text>
</comment>
<evidence type="ECO:0000313" key="2">
    <source>
        <dbReference type="Proteomes" id="UP000602759"/>
    </source>
</evidence>
<evidence type="ECO:0000313" key="1">
    <source>
        <dbReference type="EMBL" id="MBD1432345.1"/>
    </source>
</evidence>
<gene>
    <name evidence="1" type="ORF">H8B06_05875</name>
</gene>
<reference evidence="1 2" key="1">
    <citation type="submission" date="2020-08" db="EMBL/GenBank/DDBJ databases">
        <title>Sphingobacterium sp. DN00404 isolated from aquaculture water.</title>
        <authorList>
            <person name="Zhang M."/>
        </authorList>
    </citation>
    <scope>NUCLEOTIDE SEQUENCE [LARGE SCALE GENOMIC DNA]</scope>
    <source>
        <strain evidence="1 2">DN00404</strain>
    </source>
</reference>